<accession>A0A392U3U8</accession>
<evidence type="ECO:0000313" key="3">
    <source>
        <dbReference type="Proteomes" id="UP000265520"/>
    </source>
</evidence>
<sequence>MRERKREKKKETDGGREKRRAPWWTDGSGVLRPVTRIYNGSGSAVVRCG</sequence>
<dbReference type="Proteomes" id="UP000265520">
    <property type="component" value="Unassembled WGS sequence"/>
</dbReference>
<dbReference type="EMBL" id="LXQA010700798">
    <property type="protein sequence ID" value="MCI66715.1"/>
    <property type="molecule type" value="Genomic_DNA"/>
</dbReference>
<protein>
    <submittedName>
        <fullName evidence="2">Uncharacterized protein</fullName>
    </submittedName>
</protein>
<keyword evidence="3" id="KW-1185">Reference proteome</keyword>
<dbReference type="AlphaFoldDB" id="A0A392U3U8"/>
<reference evidence="2 3" key="1">
    <citation type="journal article" date="2018" name="Front. Plant Sci.">
        <title>Red Clover (Trifolium pratense) and Zigzag Clover (T. medium) - A Picture of Genomic Similarities and Differences.</title>
        <authorList>
            <person name="Dluhosova J."/>
            <person name="Istvanek J."/>
            <person name="Nedelnik J."/>
            <person name="Repkova J."/>
        </authorList>
    </citation>
    <scope>NUCLEOTIDE SEQUENCE [LARGE SCALE GENOMIC DNA]</scope>
    <source>
        <strain evidence="3">cv. 10/8</strain>
        <tissue evidence="2">Leaf</tissue>
    </source>
</reference>
<feature type="compositionally biased region" description="Basic and acidic residues" evidence="1">
    <location>
        <begin position="1"/>
        <end position="16"/>
    </location>
</feature>
<evidence type="ECO:0000313" key="2">
    <source>
        <dbReference type="EMBL" id="MCI66715.1"/>
    </source>
</evidence>
<organism evidence="2 3">
    <name type="scientific">Trifolium medium</name>
    <dbReference type="NCBI Taxonomy" id="97028"/>
    <lineage>
        <taxon>Eukaryota</taxon>
        <taxon>Viridiplantae</taxon>
        <taxon>Streptophyta</taxon>
        <taxon>Embryophyta</taxon>
        <taxon>Tracheophyta</taxon>
        <taxon>Spermatophyta</taxon>
        <taxon>Magnoliopsida</taxon>
        <taxon>eudicotyledons</taxon>
        <taxon>Gunneridae</taxon>
        <taxon>Pentapetalae</taxon>
        <taxon>rosids</taxon>
        <taxon>fabids</taxon>
        <taxon>Fabales</taxon>
        <taxon>Fabaceae</taxon>
        <taxon>Papilionoideae</taxon>
        <taxon>50 kb inversion clade</taxon>
        <taxon>NPAAA clade</taxon>
        <taxon>Hologalegina</taxon>
        <taxon>IRL clade</taxon>
        <taxon>Trifolieae</taxon>
        <taxon>Trifolium</taxon>
    </lineage>
</organism>
<feature type="region of interest" description="Disordered" evidence="1">
    <location>
        <begin position="1"/>
        <end position="26"/>
    </location>
</feature>
<name>A0A392U3U8_9FABA</name>
<comment type="caution">
    <text evidence="2">The sequence shown here is derived from an EMBL/GenBank/DDBJ whole genome shotgun (WGS) entry which is preliminary data.</text>
</comment>
<proteinExistence type="predicted"/>
<evidence type="ECO:0000256" key="1">
    <source>
        <dbReference type="SAM" id="MobiDB-lite"/>
    </source>
</evidence>